<dbReference type="PeptideAtlas" id="L8E9A8"/>
<gene>
    <name evidence="1" type="primary">KCTD10</name>
</gene>
<organism evidence="1">
    <name type="scientific">Homo sapiens</name>
    <name type="common">Human</name>
    <dbReference type="NCBI Taxonomy" id="9606"/>
    <lineage>
        <taxon>Eukaryota</taxon>
        <taxon>Metazoa</taxon>
        <taxon>Chordata</taxon>
        <taxon>Craniata</taxon>
        <taxon>Vertebrata</taxon>
        <taxon>Euteleostomi</taxon>
        <taxon>Mammalia</taxon>
        <taxon>Eutheria</taxon>
        <taxon>Euarchontoglires</taxon>
        <taxon>Primates</taxon>
        <taxon>Haplorrhini</taxon>
        <taxon>Catarrhini</taxon>
        <taxon>Hominidae</taxon>
        <taxon>Homo</taxon>
    </lineage>
</organism>
<proteinExistence type="predicted"/>
<sequence>MCDCGWGRVLVGHRWRPLLEPGWAQRLCRTGVLSDLPPRLLCTCKGTGVSRD</sequence>
<evidence type="ECO:0000313" key="1">
    <source>
        <dbReference type="EMBL" id="CCQ43754.1"/>
    </source>
</evidence>
<reference evidence="1" key="1">
    <citation type="journal article" date="2013" name="PLoS ONE">
        <title>Direct detection of alternative open reading frames translation products in human significantly expands the proteome.</title>
        <authorList>
            <person name="Vanderperre B."/>
            <person name="Lucier J.-F."/>
            <person name="Motard J."/>
            <person name="Tremblay G."/>
            <person name="Vanderperre S."/>
            <person name="Wisztorski M."/>
            <person name="Salzet M."/>
            <person name="Boisvert F.-M."/>
            <person name="Roucou X."/>
        </authorList>
    </citation>
    <scope>NUCLEOTIDE SEQUENCE</scope>
</reference>
<dbReference type="ChiTaRS" id="KCTD10">
    <property type="organism name" value="human"/>
</dbReference>
<accession>L8E9A8</accession>
<name>L8E9A8_HUMAN</name>
<dbReference type="OrthoDB" id="2333377at2759"/>
<dbReference type="EMBL" id="HF584257">
    <property type="protein sequence ID" value="CCQ43754.1"/>
    <property type="molecule type" value="Genomic_DNA"/>
</dbReference>
<protein>
    <submittedName>
        <fullName evidence="1">Alternative protein KCTD10</fullName>
    </submittedName>
</protein>
<dbReference type="AlphaFoldDB" id="L8E9A8"/>